<feature type="active site" description="Charge relay system" evidence="5">
    <location>
        <position position="182"/>
    </location>
</feature>
<dbReference type="InterPro" id="IPR000209">
    <property type="entry name" value="Peptidase_S8/S53_dom"/>
</dbReference>
<dbReference type="PROSITE" id="PS00138">
    <property type="entry name" value="SUBTILASE_SER"/>
    <property type="match status" value="1"/>
</dbReference>
<evidence type="ECO:0000256" key="2">
    <source>
        <dbReference type="ARBA" id="ARBA00022670"/>
    </source>
</evidence>
<keyword evidence="6" id="KW-0732">Signal</keyword>
<feature type="domain" description="Peptidase S8/S53" evidence="7">
    <location>
        <begin position="205"/>
        <end position="392"/>
    </location>
</feature>
<dbReference type="EMBL" id="NBIV01000187">
    <property type="protein sequence ID" value="PXF41894.1"/>
    <property type="molecule type" value="Genomic_DNA"/>
</dbReference>
<sequence length="411" mass="41414">MSHNSGTMSCSLLLLLCVTLVLLCAAPTSAVPPLGRAPSGAKIRGSFIVQVNGKCTGECRATLQRALAANKATRGCSLKKLATTIGDVSFEYVRCPAKAKLDEKVVESVLLNDRAVASALPAVVTVKQDEVVTAFGAPTALWGIDETDGGVSVVGGGAQRDGLRTCSMASNNGSQVHVWIVDSGCAPMNGGQCAGYYGAGTGCTDGFGHGSHVAGTATHAVYGVAFAARRSCIKVLDDNGAGSYSILIDAVGYAVQNKGQLANGDVINLSLGGGAFEPMNAAVQAASDEGVFVAMAAGNAGINACGLSPASVVAARAWSVQAHSPDLQLPWWSNFATASDDCTHISAPGVEITSVGGTWSGTSMAAPHVAGAIAVLLSDNQTPTLALLTPQQVLINGGGAKLSKPALGLTC</sequence>
<evidence type="ECO:0000256" key="4">
    <source>
        <dbReference type="ARBA" id="ARBA00022825"/>
    </source>
</evidence>
<proteinExistence type="inferred from homology"/>
<name>A0A2V3IIH4_9FLOR</name>
<keyword evidence="2 5" id="KW-0645">Protease</keyword>
<evidence type="ECO:0000313" key="9">
    <source>
        <dbReference type="Proteomes" id="UP000247409"/>
    </source>
</evidence>
<dbReference type="GO" id="GO:0006508">
    <property type="term" value="P:proteolysis"/>
    <property type="evidence" value="ECO:0007669"/>
    <property type="project" value="UniProtKB-KW"/>
</dbReference>
<feature type="signal peptide" evidence="6">
    <location>
        <begin position="1"/>
        <end position="30"/>
    </location>
</feature>
<dbReference type="Gene3D" id="3.40.50.200">
    <property type="entry name" value="Peptidase S8/S53 domain"/>
    <property type="match status" value="1"/>
</dbReference>
<keyword evidence="9" id="KW-1185">Reference proteome</keyword>
<dbReference type="PANTHER" id="PTHR43806:SF11">
    <property type="entry name" value="CEREVISIN-RELATED"/>
    <property type="match status" value="1"/>
</dbReference>
<comment type="similarity">
    <text evidence="1 5">Belongs to the peptidase S8 family.</text>
</comment>
<dbReference type="PANTHER" id="PTHR43806">
    <property type="entry name" value="PEPTIDASE S8"/>
    <property type="match status" value="1"/>
</dbReference>
<keyword evidence="4 5" id="KW-0720">Serine protease</keyword>
<protein>
    <submittedName>
        <fullName evidence="8">Subtilisin-like protease</fullName>
    </submittedName>
</protein>
<dbReference type="InterPro" id="IPR023828">
    <property type="entry name" value="Peptidase_S8_Ser-AS"/>
</dbReference>
<dbReference type="InterPro" id="IPR015500">
    <property type="entry name" value="Peptidase_S8_subtilisin-rel"/>
</dbReference>
<evidence type="ECO:0000256" key="6">
    <source>
        <dbReference type="SAM" id="SignalP"/>
    </source>
</evidence>
<accession>A0A2V3IIH4</accession>
<keyword evidence="3 5" id="KW-0378">Hydrolase</keyword>
<dbReference type="SUPFAM" id="SSF52743">
    <property type="entry name" value="Subtilisin-like"/>
    <property type="match status" value="1"/>
</dbReference>
<feature type="chain" id="PRO_5015978256" evidence="6">
    <location>
        <begin position="31"/>
        <end position="411"/>
    </location>
</feature>
<reference evidence="8 9" key="1">
    <citation type="journal article" date="2018" name="Mol. Biol. Evol.">
        <title>Analysis of the draft genome of the red seaweed Gracilariopsis chorda provides insights into genome size evolution in Rhodophyta.</title>
        <authorList>
            <person name="Lee J."/>
            <person name="Yang E.C."/>
            <person name="Graf L."/>
            <person name="Yang J.H."/>
            <person name="Qiu H."/>
            <person name="Zel Zion U."/>
            <person name="Chan C.X."/>
            <person name="Stephens T.G."/>
            <person name="Weber A.P.M."/>
            <person name="Boo G.H."/>
            <person name="Boo S.M."/>
            <person name="Kim K.M."/>
            <person name="Shin Y."/>
            <person name="Jung M."/>
            <person name="Lee S.J."/>
            <person name="Yim H.S."/>
            <person name="Lee J.H."/>
            <person name="Bhattacharya D."/>
            <person name="Yoon H.S."/>
        </authorList>
    </citation>
    <scope>NUCLEOTIDE SEQUENCE [LARGE SCALE GENOMIC DNA]</scope>
    <source>
        <strain evidence="8 9">SKKU-2015</strain>
        <tissue evidence="8">Whole body</tissue>
    </source>
</reference>
<evidence type="ECO:0000259" key="7">
    <source>
        <dbReference type="Pfam" id="PF00082"/>
    </source>
</evidence>
<feature type="active site" description="Charge relay system" evidence="5">
    <location>
        <position position="363"/>
    </location>
</feature>
<evidence type="ECO:0000256" key="1">
    <source>
        <dbReference type="ARBA" id="ARBA00011073"/>
    </source>
</evidence>
<comment type="caution">
    <text evidence="8">The sequence shown here is derived from an EMBL/GenBank/DDBJ whole genome shotgun (WGS) entry which is preliminary data.</text>
</comment>
<evidence type="ECO:0000256" key="3">
    <source>
        <dbReference type="ARBA" id="ARBA00022801"/>
    </source>
</evidence>
<dbReference type="PRINTS" id="PR00723">
    <property type="entry name" value="SUBTILISIN"/>
</dbReference>
<organism evidence="8 9">
    <name type="scientific">Gracilariopsis chorda</name>
    <dbReference type="NCBI Taxonomy" id="448386"/>
    <lineage>
        <taxon>Eukaryota</taxon>
        <taxon>Rhodophyta</taxon>
        <taxon>Florideophyceae</taxon>
        <taxon>Rhodymeniophycidae</taxon>
        <taxon>Gracilariales</taxon>
        <taxon>Gracilariaceae</taxon>
        <taxon>Gracilariopsis</taxon>
    </lineage>
</organism>
<feature type="active site" description="Charge relay system" evidence="5">
    <location>
        <position position="209"/>
    </location>
</feature>
<dbReference type="AlphaFoldDB" id="A0A2V3IIH4"/>
<evidence type="ECO:0000313" key="8">
    <source>
        <dbReference type="EMBL" id="PXF41894.1"/>
    </source>
</evidence>
<dbReference type="GO" id="GO:0005615">
    <property type="term" value="C:extracellular space"/>
    <property type="evidence" value="ECO:0007669"/>
    <property type="project" value="TreeGrafter"/>
</dbReference>
<dbReference type="OrthoDB" id="206201at2759"/>
<dbReference type="Proteomes" id="UP000247409">
    <property type="component" value="Unassembled WGS sequence"/>
</dbReference>
<dbReference type="InterPro" id="IPR050131">
    <property type="entry name" value="Peptidase_S8_subtilisin-like"/>
</dbReference>
<dbReference type="InterPro" id="IPR036852">
    <property type="entry name" value="Peptidase_S8/S53_dom_sf"/>
</dbReference>
<gene>
    <name evidence="8" type="ORF">BWQ96_08396</name>
</gene>
<dbReference type="GO" id="GO:0004252">
    <property type="term" value="F:serine-type endopeptidase activity"/>
    <property type="evidence" value="ECO:0007669"/>
    <property type="project" value="UniProtKB-UniRule"/>
</dbReference>
<dbReference type="STRING" id="448386.A0A2V3IIH4"/>
<evidence type="ECO:0000256" key="5">
    <source>
        <dbReference type="PROSITE-ProRule" id="PRU01240"/>
    </source>
</evidence>
<dbReference type="Pfam" id="PF00082">
    <property type="entry name" value="Peptidase_S8"/>
    <property type="match status" value="1"/>
</dbReference>
<dbReference type="PROSITE" id="PS51892">
    <property type="entry name" value="SUBTILASE"/>
    <property type="match status" value="1"/>
</dbReference>